<reference evidence="1" key="1">
    <citation type="journal article" date="2014" name="Int. J. Syst. Evol. Microbiol.">
        <title>Complete genome sequence of Corynebacterium casei LMG S-19264T (=DSM 44701T), isolated from a smear-ripened cheese.</title>
        <authorList>
            <consortium name="US DOE Joint Genome Institute (JGI-PGF)"/>
            <person name="Walter F."/>
            <person name="Albersmeier A."/>
            <person name="Kalinowski J."/>
            <person name="Ruckert C."/>
        </authorList>
    </citation>
    <scope>NUCLEOTIDE SEQUENCE</scope>
    <source>
        <strain evidence="1">CGMCC 1.15478</strain>
    </source>
</reference>
<dbReference type="InterPro" id="IPR019587">
    <property type="entry name" value="Polyketide_cyclase/dehydratase"/>
</dbReference>
<dbReference type="InterPro" id="IPR023393">
    <property type="entry name" value="START-like_dom_sf"/>
</dbReference>
<sequence>MKHRSYTVRRSIAINAPRELVYPLLADFRSWRQWSPWDGRDANLKRSFSGSARGEGAVYAWAGNRLAGTGRMEITDAKPSHYLRIAFDSEGLHTGSCTTSFALAAHDDTCTVTWIVVGKRTMRLPFTNRVERNIGAELDQGLATLKRVAEWDS</sequence>
<organism evidence="1 2">
    <name type="scientific">Hoyosella rhizosphaerae</name>
    <dbReference type="NCBI Taxonomy" id="1755582"/>
    <lineage>
        <taxon>Bacteria</taxon>
        <taxon>Bacillati</taxon>
        <taxon>Actinomycetota</taxon>
        <taxon>Actinomycetes</taxon>
        <taxon>Mycobacteriales</taxon>
        <taxon>Hoyosellaceae</taxon>
        <taxon>Hoyosella</taxon>
    </lineage>
</organism>
<proteinExistence type="predicted"/>
<evidence type="ECO:0000313" key="2">
    <source>
        <dbReference type="Proteomes" id="UP000641514"/>
    </source>
</evidence>
<dbReference type="Proteomes" id="UP000641514">
    <property type="component" value="Unassembled WGS sequence"/>
</dbReference>
<name>A0A916TZQ3_9ACTN</name>
<dbReference type="SUPFAM" id="SSF55961">
    <property type="entry name" value="Bet v1-like"/>
    <property type="match status" value="1"/>
</dbReference>
<protein>
    <recommendedName>
        <fullName evidence="3">SRPBCC family protein</fullName>
    </recommendedName>
</protein>
<comment type="caution">
    <text evidence="1">The sequence shown here is derived from an EMBL/GenBank/DDBJ whole genome shotgun (WGS) entry which is preliminary data.</text>
</comment>
<gene>
    <name evidence="1" type="ORF">GCM10011410_03530</name>
</gene>
<dbReference type="RefSeq" id="WP_188670076.1">
    <property type="nucleotide sequence ID" value="NZ_BMJH01000001.1"/>
</dbReference>
<dbReference type="Gene3D" id="3.30.530.20">
    <property type="match status" value="1"/>
</dbReference>
<accession>A0A916TZQ3</accession>
<evidence type="ECO:0008006" key="3">
    <source>
        <dbReference type="Google" id="ProtNLM"/>
    </source>
</evidence>
<dbReference type="EMBL" id="BMJH01000001">
    <property type="protein sequence ID" value="GGC54455.1"/>
    <property type="molecule type" value="Genomic_DNA"/>
</dbReference>
<dbReference type="Pfam" id="PF10604">
    <property type="entry name" value="Polyketide_cyc2"/>
    <property type="match status" value="1"/>
</dbReference>
<keyword evidence="2" id="KW-1185">Reference proteome</keyword>
<evidence type="ECO:0000313" key="1">
    <source>
        <dbReference type="EMBL" id="GGC54455.1"/>
    </source>
</evidence>
<dbReference type="AlphaFoldDB" id="A0A916TZQ3"/>
<dbReference type="CDD" id="cd07818">
    <property type="entry name" value="SRPBCC_1"/>
    <property type="match status" value="1"/>
</dbReference>
<reference evidence="1" key="2">
    <citation type="submission" date="2020-09" db="EMBL/GenBank/DDBJ databases">
        <authorList>
            <person name="Sun Q."/>
            <person name="Zhou Y."/>
        </authorList>
    </citation>
    <scope>NUCLEOTIDE SEQUENCE</scope>
    <source>
        <strain evidence="1">CGMCC 1.15478</strain>
    </source>
</reference>